<dbReference type="HOGENOM" id="CLU_003931_0_0_1"/>
<dbReference type="InterPro" id="IPR039614">
    <property type="entry name" value="PMI1-like"/>
</dbReference>
<dbReference type="OrthoDB" id="2019483at2759"/>
<dbReference type="ExpressionAtlas" id="F6H3P8">
    <property type="expression patterns" value="baseline and differential"/>
</dbReference>
<dbReference type="PROSITE" id="PS51840">
    <property type="entry name" value="C2_NT"/>
    <property type="match status" value="1"/>
</dbReference>
<sequence>MNDSPEYSIRMMLSKIESGKNHGRDSNGGELLHDIKALSKALYMDQTPSKALISSSQARSQSVGKTRLSESKSKIFEEDFLQKDKKSSTWNWKKSIKALTHIRDRKFNCCFFLHVHSIEGLPSNFNDYSLCVHWKRKDEVLHTCPSHICQGVAEFEETIMHRCSVYGHRSGTHNSAKYEARHFLLYASVVGKPGLDMGKHWVDLTKLLPVTLDELEEDKSSGKWSTSYKLSGMAKGATLNVSYGFLIMKDNSIESNNVIFPELLNLNQNRTSTGNDMLQQVGSIPSHGSRCPSLSLDVKILNEGFPNPGLELSRSISFIYKKLDEGKLGNSLGSDIFSEDVESFKPKPNLFFESAEEIIGSDCDDAEFDVTEKGIEFSTKELLKLEDGAAQPYGGSKVETVHVDEIIKDEETDCDLKNDFYGKCKDGDVMDDDNFKENSAYTKDSSMEELEYFLDSLSISDSAELHSPLAMSDFLEQENYLEVKSKFKASKAVKKSLSLDDATESVASEFLKMLGIEDSSFGLSADSDLESPRECLLRQFEKDNLASGNFIFDSEETEVQTQFGCDAPTGSDSGNFGTPTGSEFGNCCKDLHFISVIQAAEEEHKTMGQPLVSRRKAKMLEDLETVALMQEWGLSEKVFQNSPRYSSGGFGSPIYLPPEEPVRLPPLGEGLGPFIQTKDGGFLRSMHPSVFRNVKNGGSLIMQASVLVVLPAEMGADIMEILQHLASIGIEKFSMQASKLMPLEDITGKTMHQIACEAAFALEVPERHTSFVHESEVGQDTFGLGNTAEEFSSWQNNDNLNSSSVGGEMVSDYVSLEDLAPSAMDKIEVLSIEGLRIHSGMSDEEAPSCISSKYVEEISDFDGKKTVNLIRTLDFEGAVGLHLLNASDIGSDDNGLMSLSLTLDEWLRLDSGIICDEDQISEHTSKILAAHHAKCMDLVNGRLKRDRKWGKASGRKWGMLQNNFTVALMVQLRDPFRNYEPVGAPVLALIQVERVFFPPKPKIYNMESEPSNSGEVVDQHESVVKGEVDGEIKEKEEDEELISQFKITQVHVAGVNTEPGRKKLWCSASQHQSGFRWLLANGIDKTNKHVLSKSKVIVKASSQVRAQVWPGEILWSISCRFNGTRAKWKELAALNLHIRNPDVIFPSETQDHIACLEIGFVDGIKSGWFFGLDDSNEICLWSLYLYLHSDVVNHYAMINSKNSI</sequence>
<feature type="domain" description="C2 NT-type" evidence="1">
    <location>
        <begin position="99"/>
        <end position="247"/>
    </location>
</feature>
<dbReference type="Pfam" id="PF21745">
    <property type="entry name" value="PMI1_PMIR1-2_C"/>
    <property type="match status" value="1"/>
</dbReference>
<proteinExistence type="predicted"/>
<dbReference type="PaxDb" id="29760-VIT_04s0008g01460.t01"/>
<protein>
    <recommendedName>
        <fullName evidence="1">C2 NT-type domain-containing protein</fullName>
    </recommendedName>
</protein>
<dbReference type="PANTHER" id="PTHR33414">
    <property type="entry name" value="PROTEIN PLASTID MOVEMENT IMPAIRED 1-RELATED 1"/>
    <property type="match status" value="1"/>
</dbReference>
<dbReference type="InterPro" id="IPR019448">
    <property type="entry name" value="NT-C2"/>
</dbReference>
<dbReference type="Gene3D" id="3.10.350.10">
    <property type="entry name" value="LysM domain"/>
    <property type="match status" value="1"/>
</dbReference>
<gene>
    <name evidence="2" type="ordered locus">VIT_04s0008g01460</name>
</gene>
<name>F6H3P8_VITVI</name>
<dbReference type="InParanoid" id="F6H3P8"/>
<organism evidence="2 3">
    <name type="scientific">Vitis vinifera</name>
    <name type="common">Grape</name>
    <dbReference type="NCBI Taxonomy" id="29760"/>
    <lineage>
        <taxon>Eukaryota</taxon>
        <taxon>Viridiplantae</taxon>
        <taxon>Streptophyta</taxon>
        <taxon>Embryophyta</taxon>
        <taxon>Tracheophyta</taxon>
        <taxon>Spermatophyta</taxon>
        <taxon>Magnoliopsida</taxon>
        <taxon>eudicotyledons</taxon>
        <taxon>Gunneridae</taxon>
        <taxon>Pentapetalae</taxon>
        <taxon>rosids</taxon>
        <taxon>Vitales</taxon>
        <taxon>Vitaceae</taxon>
        <taxon>Viteae</taxon>
        <taxon>Vitis</taxon>
    </lineage>
</organism>
<dbReference type="eggNOG" id="ENOG502RCB9">
    <property type="taxonomic scope" value="Eukaryota"/>
</dbReference>
<dbReference type="InterPro" id="IPR048972">
    <property type="entry name" value="PMI1_PMIR1-2_C"/>
</dbReference>
<evidence type="ECO:0000259" key="1">
    <source>
        <dbReference type="PROSITE" id="PS51840"/>
    </source>
</evidence>
<reference evidence="3" key="1">
    <citation type="journal article" date="2007" name="Nature">
        <title>The grapevine genome sequence suggests ancestral hexaploidization in major angiosperm phyla.</title>
        <authorList>
            <consortium name="The French-Italian Public Consortium for Grapevine Genome Characterization."/>
            <person name="Jaillon O."/>
            <person name="Aury J.-M."/>
            <person name="Noel B."/>
            <person name="Policriti A."/>
            <person name="Clepet C."/>
            <person name="Casagrande A."/>
            <person name="Choisne N."/>
            <person name="Aubourg S."/>
            <person name="Vitulo N."/>
            <person name="Jubin C."/>
            <person name="Vezzi A."/>
            <person name="Legeai F."/>
            <person name="Hugueney P."/>
            <person name="Dasilva C."/>
            <person name="Horner D."/>
            <person name="Mica E."/>
            <person name="Jublot D."/>
            <person name="Poulain J."/>
            <person name="Bruyere C."/>
            <person name="Billault A."/>
            <person name="Segurens B."/>
            <person name="Gouyvenoux M."/>
            <person name="Ugarte E."/>
            <person name="Cattonaro F."/>
            <person name="Anthouard V."/>
            <person name="Vico V."/>
            <person name="Del Fabbro C."/>
            <person name="Alaux M."/>
            <person name="Di Gaspero G."/>
            <person name="Dumas V."/>
            <person name="Felice N."/>
            <person name="Paillard S."/>
            <person name="Juman I."/>
            <person name="Moroldo M."/>
            <person name="Scalabrin S."/>
            <person name="Canaguier A."/>
            <person name="Le Clainche I."/>
            <person name="Malacrida G."/>
            <person name="Durand E."/>
            <person name="Pesole G."/>
            <person name="Laucou V."/>
            <person name="Chatelet P."/>
            <person name="Merdinoglu D."/>
            <person name="Delledonne M."/>
            <person name="Pezzotti M."/>
            <person name="Lecharny A."/>
            <person name="Scarpelli C."/>
            <person name="Artiguenave F."/>
            <person name="Pe M.E."/>
            <person name="Valle G."/>
            <person name="Morgante M."/>
            <person name="Caboche M."/>
            <person name="Adam-Blondon A.-F."/>
            <person name="Weissenbach J."/>
            <person name="Quetier F."/>
            <person name="Wincker P."/>
        </authorList>
    </citation>
    <scope>NUCLEOTIDE SEQUENCE [LARGE SCALE GENOMIC DNA]</scope>
    <source>
        <strain evidence="3">cv. Pinot noir / PN40024</strain>
    </source>
</reference>
<dbReference type="Proteomes" id="UP000009183">
    <property type="component" value="Chromosome 4"/>
</dbReference>
<evidence type="ECO:0000313" key="3">
    <source>
        <dbReference type="Proteomes" id="UP000009183"/>
    </source>
</evidence>
<dbReference type="Pfam" id="PF10358">
    <property type="entry name" value="NT-C2"/>
    <property type="match status" value="1"/>
</dbReference>
<keyword evidence="3" id="KW-1185">Reference proteome</keyword>
<dbReference type="FunCoup" id="F6H3P8">
    <property type="interactions" value="1702"/>
</dbReference>
<accession>F6H3P8</accession>
<dbReference type="EMBL" id="FN595231">
    <property type="protein sequence ID" value="CCB46581.1"/>
    <property type="molecule type" value="Genomic_DNA"/>
</dbReference>
<dbReference type="PANTHER" id="PTHR33414:SF10">
    <property type="entry name" value="PROTEIN PLASTID MOVEMENT IMPAIRED 1-RELATED 2"/>
    <property type="match status" value="1"/>
</dbReference>
<dbReference type="InterPro" id="IPR036779">
    <property type="entry name" value="LysM_dom_sf"/>
</dbReference>
<evidence type="ECO:0000313" key="2">
    <source>
        <dbReference type="EMBL" id="CCB46581.1"/>
    </source>
</evidence>
<dbReference type="AlphaFoldDB" id="F6H3P8"/>